<dbReference type="Proteomes" id="UP001185927">
    <property type="component" value="Unassembled WGS sequence"/>
</dbReference>
<feature type="transmembrane region" description="Helical" evidence="6">
    <location>
        <begin position="170"/>
        <end position="188"/>
    </location>
</feature>
<dbReference type="Gene3D" id="1.20.1250.20">
    <property type="entry name" value="MFS general substrate transporter like domains"/>
    <property type="match status" value="2"/>
</dbReference>
<evidence type="ECO:0000256" key="4">
    <source>
        <dbReference type="ARBA" id="ARBA00022989"/>
    </source>
</evidence>
<dbReference type="InterPro" id="IPR011701">
    <property type="entry name" value="MFS"/>
</dbReference>
<keyword evidence="4 6" id="KW-1133">Transmembrane helix</keyword>
<feature type="transmembrane region" description="Helical" evidence="6">
    <location>
        <begin position="225"/>
        <end position="248"/>
    </location>
</feature>
<proteinExistence type="predicted"/>
<evidence type="ECO:0000256" key="5">
    <source>
        <dbReference type="ARBA" id="ARBA00023136"/>
    </source>
</evidence>
<feature type="transmembrane region" description="Helical" evidence="6">
    <location>
        <begin position="12"/>
        <end position="37"/>
    </location>
</feature>
<sequence length="469" mass="47501">MTTVSTAPRVSRALVPSLCFIVMTTAVVQTSVVPLLPAMAEQLDVGPSAVAWALTANLLAAAVCTPVLGRLADRRGARGVLLTILILVLAGSVLCLAWKSLVPLVIGRTLQGLSFALFPIGVAVLRGVLSPDRMSGAIGLMSGLLGVGGGVGMVAAGLLHTGDADYRRVFWLLLVLGAIALGLAWFVVPASSQPPLPGGLDPLGTVALAIGLSALLLALAEGGRWGWGSAPTLALALGGVLVLCGWYLHERRVALPLVPPGLLTGRAVGPTHLAALLVGAAMYVQFLGAAQFVQVDRAVAGYGFGASVLQASVVYLLPGSIAGVIAASLSGKLIGKFGGARVLIVSCVIGVAGFTLLALAHDYAWQLIIALIVVNIFVSASYAALPALLVERVAESDTGVVNAINAIARTFGSSVASAFVAAVLASITLAGTQIASERAYVLAFCVGGVAAAMACVVGIWASRVSNDKI</sequence>
<dbReference type="PANTHER" id="PTHR42718:SF9">
    <property type="entry name" value="MAJOR FACILITATOR SUPERFAMILY MULTIDRUG TRANSPORTER MFSC"/>
    <property type="match status" value="1"/>
</dbReference>
<dbReference type="InterPro" id="IPR036259">
    <property type="entry name" value="MFS_trans_sf"/>
</dbReference>
<evidence type="ECO:0000256" key="1">
    <source>
        <dbReference type="ARBA" id="ARBA00004651"/>
    </source>
</evidence>
<comment type="caution">
    <text evidence="8">The sequence shown here is derived from an EMBL/GenBank/DDBJ whole genome shotgun (WGS) entry which is preliminary data.</text>
</comment>
<keyword evidence="3 6" id="KW-0812">Transmembrane</keyword>
<comment type="subcellular location">
    <subcellularLocation>
        <location evidence="1">Cell membrane</location>
        <topology evidence="1">Multi-pass membrane protein</topology>
    </subcellularLocation>
</comment>
<dbReference type="EMBL" id="JAWLKB010000007">
    <property type="protein sequence ID" value="MDV6268397.1"/>
    <property type="molecule type" value="Genomic_DNA"/>
</dbReference>
<feature type="transmembrane region" description="Helical" evidence="6">
    <location>
        <begin position="313"/>
        <end position="330"/>
    </location>
</feature>
<keyword evidence="9" id="KW-1185">Reference proteome</keyword>
<feature type="transmembrane region" description="Helical" evidence="6">
    <location>
        <begin position="411"/>
        <end position="434"/>
    </location>
</feature>
<feature type="transmembrane region" description="Helical" evidence="6">
    <location>
        <begin position="200"/>
        <end position="219"/>
    </location>
</feature>
<feature type="transmembrane region" description="Helical" evidence="6">
    <location>
        <begin position="342"/>
        <end position="361"/>
    </location>
</feature>
<dbReference type="Pfam" id="PF07690">
    <property type="entry name" value="MFS_1"/>
    <property type="match status" value="1"/>
</dbReference>
<gene>
    <name evidence="8" type="ORF">R3Q16_17430</name>
</gene>
<feature type="transmembrane region" description="Helical" evidence="6">
    <location>
        <begin position="440"/>
        <end position="461"/>
    </location>
</feature>
<dbReference type="PANTHER" id="PTHR42718">
    <property type="entry name" value="MAJOR FACILITATOR SUPERFAMILY MULTIDRUG TRANSPORTER MFSC"/>
    <property type="match status" value="1"/>
</dbReference>
<feature type="transmembrane region" description="Helical" evidence="6">
    <location>
        <begin position="273"/>
        <end position="293"/>
    </location>
</feature>
<evidence type="ECO:0000256" key="2">
    <source>
        <dbReference type="ARBA" id="ARBA00022448"/>
    </source>
</evidence>
<feature type="transmembrane region" description="Helical" evidence="6">
    <location>
        <begin position="367"/>
        <end position="390"/>
    </location>
</feature>
<accession>A0ABU4BW15</accession>
<evidence type="ECO:0000256" key="3">
    <source>
        <dbReference type="ARBA" id="ARBA00022692"/>
    </source>
</evidence>
<reference evidence="8 9" key="1">
    <citation type="submission" date="2023-10" db="EMBL/GenBank/DDBJ databases">
        <title>Development of a sustainable strategy for remediation of hydrocarbon-contaminated territories based on the waste exchange concept.</title>
        <authorList>
            <person name="Krivoruchko A."/>
        </authorList>
    </citation>
    <scope>NUCLEOTIDE SEQUENCE [LARGE SCALE GENOMIC DNA]</scope>
    <source>
        <strain evidence="8 9">IEGM 1203</strain>
    </source>
</reference>
<keyword evidence="5 6" id="KW-0472">Membrane</keyword>
<feature type="transmembrane region" description="Helical" evidence="6">
    <location>
        <begin position="105"/>
        <end position="125"/>
    </location>
</feature>
<evidence type="ECO:0000259" key="7">
    <source>
        <dbReference type="PROSITE" id="PS50850"/>
    </source>
</evidence>
<dbReference type="SUPFAM" id="SSF103473">
    <property type="entry name" value="MFS general substrate transporter"/>
    <property type="match status" value="2"/>
</dbReference>
<feature type="transmembrane region" description="Helical" evidence="6">
    <location>
        <begin position="137"/>
        <end position="158"/>
    </location>
</feature>
<protein>
    <submittedName>
        <fullName evidence="8">MFS transporter</fullName>
    </submittedName>
</protein>
<evidence type="ECO:0000313" key="9">
    <source>
        <dbReference type="Proteomes" id="UP001185927"/>
    </source>
</evidence>
<feature type="transmembrane region" description="Helical" evidence="6">
    <location>
        <begin position="49"/>
        <end position="68"/>
    </location>
</feature>
<feature type="domain" description="Major facilitator superfamily (MFS) profile" evidence="7">
    <location>
        <begin position="1"/>
        <end position="466"/>
    </location>
</feature>
<dbReference type="PROSITE" id="PS50850">
    <property type="entry name" value="MFS"/>
    <property type="match status" value="1"/>
</dbReference>
<organism evidence="8 9">
    <name type="scientific">Rhodococcus globerulus</name>
    <dbReference type="NCBI Taxonomy" id="33008"/>
    <lineage>
        <taxon>Bacteria</taxon>
        <taxon>Bacillati</taxon>
        <taxon>Actinomycetota</taxon>
        <taxon>Actinomycetes</taxon>
        <taxon>Mycobacteriales</taxon>
        <taxon>Nocardiaceae</taxon>
        <taxon>Rhodococcus</taxon>
    </lineage>
</organism>
<feature type="transmembrane region" description="Helical" evidence="6">
    <location>
        <begin position="80"/>
        <end position="99"/>
    </location>
</feature>
<dbReference type="InterPro" id="IPR020846">
    <property type="entry name" value="MFS_dom"/>
</dbReference>
<evidence type="ECO:0000256" key="6">
    <source>
        <dbReference type="SAM" id="Phobius"/>
    </source>
</evidence>
<evidence type="ECO:0000313" key="8">
    <source>
        <dbReference type="EMBL" id="MDV6268397.1"/>
    </source>
</evidence>
<keyword evidence="2" id="KW-0813">Transport</keyword>
<name>A0ABU4BW15_RHOGO</name>